<dbReference type="Proteomes" id="UP000000305">
    <property type="component" value="Unassembled WGS sequence"/>
</dbReference>
<evidence type="ECO:0000256" key="1">
    <source>
        <dbReference type="SAM" id="MobiDB-lite"/>
    </source>
</evidence>
<organism evidence="2 3">
    <name type="scientific">Daphnia pulex</name>
    <name type="common">Water flea</name>
    <dbReference type="NCBI Taxonomy" id="6669"/>
    <lineage>
        <taxon>Eukaryota</taxon>
        <taxon>Metazoa</taxon>
        <taxon>Ecdysozoa</taxon>
        <taxon>Arthropoda</taxon>
        <taxon>Crustacea</taxon>
        <taxon>Branchiopoda</taxon>
        <taxon>Diplostraca</taxon>
        <taxon>Cladocera</taxon>
        <taxon>Anomopoda</taxon>
        <taxon>Daphniidae</taxon>
        <taxon>Daphnia</taxon>
    </lineage>
</organism>
<dbReference type="PhylomeDB" id="E9HAT8"/>
<feature type="compositionally biased region" description="Basic residues" evidence="1">
    <location>
        <begin position="599"/>
        <end position="610"/>
    </location>
</feature>
<keyword evidence="3" id="KW-1185">Reference proteome</keyword>
<dbReference type="PANTHER" id="PTHR31594:SF14">
    <property type="entry name" value="FIBRONECTIN TYPE-III DOMAIN-CONTAINING PROTEIN"/>
    <property type="match status" value="1"/>
</dbReference>
<evidence type="ECO:0000313" key="3">
    <source>
        <dbReference type="Proteomes" id="UP000000305"/>
    </source>
</evidence>
<feature type="compositionally biased region" description="Polar residues" evidence="1">
    <location>
        <begin position="582"/>
        <end position="595"/>
    </location>
</feature>
<proteinExistence type="predicted"/>
<dbReference type="OrthoDB" id="10379526at2759"/>
<gene>
    <name evidence="2" type="ORF">DAPPUDRAFT_112052</name>
</gene>
<dbReference type="PANTHER" id="PTHR31594">
    <property type="entry name" value="AIG1-TYPE G DOMAIN-CONTAINING PROTEIN"/>
    <property type="match status" value="1"/>
</dbReference>
<sequence>MDSMMDSQRIRLSALGRDVQVGHFYNYYSDAISIFKVRVPQESILINKALTPEPECLYLHQQPHLKYEALGVNAHLSISILNKKLGQLWFGDVELELRKEKEDENVRGQARFVARVSFFFRVCRRIEVLCPKFIDSKLDEYQMQSGGVATHLVEQVVYGAEFICSMERTIDRQHETKENAERNLYLAAKEYFNQVFGRNSTDPDLPAAFDNVQCQILSSLNPGHDLEGSFQQSIEYLIDAMSFNNDDGHWKPVEITLRSIPEQMESRLRLERDLDAKIIRKMHDIKLNRILDGNGALKVAHLKIFPQFQDVICQFCYLLWPLRQKIKRFHETTPERTLEARQITDLLHGMMDWQIHRRSEIEKIFWLIEGIQLKMLDMAEIVMLTATNKRNRAKVFVLRAEFYPVPLIESIYTFIGNPSAISAPLPVLPVLSADKERLQKIREELQKFSAEAQSNSLLDQEELRHRYYIGITSEYPNLTDGTIKTFGDFKKGNDSPRKQQQVAGIEQERGSFSGSEVNLSTRLSSMERVMRDVSIKLKDTVGFAMPSESSAETNPSSEQSNNSIVTSPELSTDTEAVRHQSSKSPQMNPKANGLNQPDKKKRLLKKKKRIRDLQSTAFKPIVL</sequence>
<feature type="region of interest" description="Disordered" evidence="1">
    <location>
        <begin position="546"/>
        <end position="623"/>
    </location>
</feature>
<evidence type="ECO:0000313" key="2">
    <source>
        <dbReference type="EMBL" id="EFX71085.1"/>
    </source>
</evidence>
<dbReference type="KEGG" id="dpx:DAPPUDRAFT_112052"/>
<dbReference type="HOGENOM" id="CLU_022779_0_0_1"/>
<feature type="compositionally biased region" description="Basic and acidic residues" evidence="1">
    <location>
        <begin position="487"/>
        <end position="497"/>
    </location>
</feature>
<reference evidence="2 3" key="1">
    <citation type="journal article" date="2011" name="Science">
        <title>The ecoresponsive genome of Daphnia pulex.</title>
        <authorList>
            <person name="Colbourne J.K."/>
            <person name="Pfrender M.E."/>
            <person name="Gilbert D."/>
            <person name="Thomas W.K."/>
            <person name="Tucker A."/>
            <person name="Oakley T.H."/>
            <person name="Tokishita S."/>
            <person name="Aerts A."/>
            <person name="Arnold G.J."/>
            <person name="Basu M.K."/>
            <person name="Bauer D.J."/>
            <person name="Caceres C.E."/>
            <person name="Carmel L."/>
            <person name="Casola C."/>
            <person name="Choi J.H."/>
            <person name="Detter J.C."/>
            <person name="Dong Q."/>
            <person name="Dusheyko S."/>
            <person name="Eads B.D."/>
            <person name="Frohlich T."/>
            <person name="Geiler-Samerotte K.A."/>
            <person name="Gerlach D."/>
            <person name="Hatcher P."/>
            <person name="Jogdeo S."/>
            <person name="Krijgsveld J."/>
            <person name="Kriventseva E.V."/>
            <person name="Kultz D."/>
            <person name="Laforsch C."/>
            <person name="Lindquist E."/>
            <person name="Lopez J."/>
            <person name="Manak J.R."/>
            <person name="Muller J."/>
            <person name="Pangilinan J."/>
            <person name="Patwardhan R.P."/>
            <person name="Pitluck S."/>
            <person name="Pritham E.J."/>
            <person name="Rechtsteiner A."/>
            <person name="Rho M."/>
            <person name="Rogozin I.B."/>
            <person name="Sakarya O."/>
            <person name="Salamov A."/>
            <person name="Schaack S."/>
            <person name="Shapiro H."/>
            <person name="Shiga Y."/>
            <person name="Skalitzky C."/>
            <person name="Smith Z."/>
            <person name="Souvorov A."/>
            <person name="Sung W."/>
            <person name="Tang Z."/>
            <person name="Tsuchiya D."/>
            <person name="Tu H."/>
            <person name="Vos H."/>
            <person name="Wang M."/>
            <person name="Wolf Y.I."/>
            <person name="Yamagata H."/>
            <person name="Yamada T."/>
            <person name="Ye Y."/>
            <person name="Shaw J.R."/>
            <person name="Andrews J."/>
            <person name="Crease T.J."/>
            <person name="Tang H."/>
            <person name="Lucas S.M."/>
            <person name="Robertson H.M."/>
            <person name="Bork P."/>
            <person name="Koonin E.V."/>
            <person name="Zdobnov E.M."/>
            <person name="Grigoriev I.V."/>
            <person name="Lynch M."/>
            <person name="Boore J.L."/>
        </authorList>
    </citation>
    <scope>NUCLEOTIDE SEQUENCE [LARGE SCALE GENOMIC DNA]</scope>
</reference>
<dbReference type="InterPro" id="IPR052090">
    <property type="entry name" value="Cytolytic_pore-forming_toxin"/>
</dbReference>
<dbReference type="EMBL" id="GL732613">
    <property type="protein sequence ID" value="EFX71085.1"/>
    <property type="molecule type" value="Genomic_DNA"/>
</dbReference>
<dbReference type="AlphaFoldDB" id="E9HAT8"/>
<name>E9HAT8_DAPPU</name>
<dbReference type="InParanoid" id="E9HAT8"/>
<feature type="region of interest" description="Disordered" evidence="1">
    <location>
        <begin position="487"/>
        <end position="518"/>
    </location>
</feature>
<accession>E9HAT8</accession>
<feature type="compositionally biased region" description="Polar residues" evidence="1">
    <location>
        <begin position="547"/>
        <end position="574"/>
    </location>
</feature>
<protein>
    <submittedName>
        <fullName evidence="2">Uncharacterized protein</fullName>
    </submittedName>
</protein>